<feature type="transmembrane region" description="Helical" evidence="2">
    <location>
        <begin position="21"/>
        <end position="40"/>
    </location>
</feature>
<evidence type="ECO:0000256" key="2">
    <source>
        <dbReference type="SAM" id="Phobius"/>
    </source>
</evidence>
<evidence type="ECO:0000313" key="3">
    <source>
        <dbReference type="EMBL" id="MST50635.1"/>
    </source>
</evidence>
<evidence type="ECO:0000256" key="1">
    <source>
        <dbReference type="SAM" id="MobiDB-lite"/>
    </source>
</evidence>
<gene>
    <name evidence="3" type="ORF">FYJ63_10440</name>
</gene>
<dbReference type="AlphaFoldDB" id="A0A7K0K6K3"/>
<protein>
    <submittedName>
        <fullName evidence="3">Uncharacterized protein</fullName>
    </submittedName>
</protein>
<organism evidence="3 4">
    <name type="scientific">Mobiluncus porci</name>
    <dbReference type="NCBI Taxonomy" id="2652278"/>
    <lineage>
        <taxon>Bacteria</taxon>
        <taxon>Bacillati</taxon>
        <taxon>Actinomycetota</taxon>
        <taxon>Actinomycetes</taxon>
        <taxon>Actinomycetales</taxon>
        <taxon>Actinomycetaceae</taxon>
        <taxon>Mobiluncus</taxon>
    </lineage>
</organism>
<feature type="compositionally biased region" description="Low complexity" evidence="1">
    <location>
        <begin position="99"/>
        <end position="129"/>
    </location>
</feature>
<accession>A0A7K0K6K3</accession>
<keyword evidence="2" id="KW-0472">Membrane</keyword>
<feature type="region of interest" description="Disordered" evidence="1">
    <location>
        <begin position="71"/>
        <end position="177"/>
    </location>
</feature>
<keyword evidence="2" id="KW-1133">Transmembrane helix</keyword>
<name>A0A7K0K6K3_9ACTO</name>
<sequence>MNGKAHKPLKRPYKPLPTMRYLVAGLTAILMSMGLIAGAMSATSQFDTKPWDPSQEMRWDPFERNFIPGFDPGALNQSGHRTSEAIPKGGETVTPPPGATNGTNEGTETAPAPAETPSEATPSEATPSEVAPAQSPGATFEVPGAAQTPTGSEAPAQGQPPVASGTYGTVGSAGPKA</sequence>
<keyword evidence="2" id="KW-0812">Transmembrane</keyword>
<dbReference type="EMBL" id="VUMY01000025">
    <property type="protein sequence ID" value="MST50635.1"/>
    <property type="molecule type" value="Genomic_DNA"/>
</dbReference>
<proteinExistence type="predicted"/>
<comment type="caution">
    <text evidence="3">The sequence shown here is derived from an EMBL/GenBank/DDBJ whole genome shotgun (WGS) entry which is preliminary data.</text>
</comment>
<dbReference type="Proteomes" id="UP000442535">
    <property type="component" value="Unassembled WGS sequence"/>
</dbReference>
<evidence type="ECO:0000313" key="4">
    <source>
        <dbReference type="Proteomes" id="UP000442535"/>
    </source>
</evidence>
<reference evidence="3 4" key="1">
    <citation type="submission" date="2019-08" db="EMBL/GenBank/DDBJ databases">
        <title>In-depth cultivation of the pig gut microbiome towards novel bacterial diversity and tailored functional studies.</title>
        <authorList>
            <person name="Wylensek D."/>
            <person name="Hitch T.C.A."/>
            <person name="Clavel T."/>
        </authorList>
    </citation>
    <scope>NUCLEOTIDE SEQUENCE [LARGE SCALE GENOMIC DNA]</scope>
    <source>
        <strain evidence="3 4">RF-GAM-744-WT-7</strain>
    </source>
</reference>
<keyword evidence="4" id="KW-1185">Reference proteome</keyword>